<protein>
    <submittedName>
        <fullName evidence="1">Uncharacterized protein</fullName>
    </submittedName>
</protein>
<name>E2SAE3_9ACTN</name>
<reference evidence="1" key="1">
    <citation type="submission" date="2010-08" db="EMBL/GenBank/DDBJ databases">
        <authorList>
            <person name="Muzny D."/>
            <person name="Qin X."/>
            <person name="Buhay C."/>
            <person name="Dugan-Rocha S."/>
            <person name="Ding Y."/>
            <person name="Chen G."/>
            <person name="Hawes A."/>
            <person name="Holder M."/>
            <person name="Jhangiani S."/>
            <person name="Johnson A."/>
            <person name="Khan Z."/>
            <person name="Li Z."/>
            <person name="Liu W."/>
            <person name="Liu X."/>
            <person name="Perez L."/>
            <person name="Shen H."/>
            <person name="Wang Q."/>
            <person name="Watt J."/>
            <person name="Xi L."/>
            <person name="Xin Y."/>
            <person name="Zhou J."/>
            <person name="Deng J."/>
            <person name="Jiang H."/>
            <person name="Liu Y."/>
            <person name="Qu J."/>
            <person name="Song X.-Z."/>
            <person name="Zhang L."/>
            <person name="Villasana D."/>
            <person name="Johnson A."/>
            <person name="Liu J."/>
            <person name="Liyanage D."/>
            <person name="Lorensuhewa L."/>
            <person name="Robinson T."/>
            <person name="Song A."/>
            <person name="Song B.-B."/>
            <person name="Dinh H."/>
            <person name="Thornton R."/>
            <person name="Coyle M."/>
            <person name="Francisco L."/>
            <person name="Jackson L."/>
            <person name="Javaid M."/>
            <person name="Korchina V."/>
            <person name="Kovar C."/>
            <person name="Mata R."/>
            <person name="Mathew T."/>
            <person name="Ngo R."/>
            <person name="Nguyen L."/>
            <person name="Nguyen N."/>
            <person name="Okwuonu G."/>
            <person name="Ongeri F."/>
            <person name="Pham C."/>
            <person name="Simmons D."/>
            <person name="Wilczek-Boney K."/>
            <person name="Hale W."/>
            <person name="Jakkamsetti A."/>
            <person name="Pham P."/>
            <person name="Ruth R."/>
            <person name="San Lucas F."/>
            <person name="Warren J."/>
            <person name="Zhang J."/>
            <person name="Zhao Z."/>
            <person name="Zhou C."/>
            <person name="Zhu D."/>
            <person name="Lee S."/>
            <person name="Bess C."/>
            <person name="Blankenburg K."/>
            <person name="Forbes L."/>
            <person name="Fu Q."/>
            <person name="Gubbala S."/>
            <person name="Hirani K."/>
            <person name="Jayaseelan J.C."/>
            <person name="Lara F."/>
            <person name="Munidasa M."/>
            <person name="Palculict T."/>
            <person name="Patil S."/>
            <person name="Pu L.-L."/>
            <person name="Saada N."/>
            <person name="Tang L."/>
            <person name="Weissenberger G."/>
            <person name="Zhu Y."/>
            <person name="Hemphill L."/>
            <person name="Shang Y."/>
            <person name="Youmans B."/>
            <person name="Ayvaz T."/>
            <person name="Ross M."/>
            <person name="Santibanez J."/>
            <person name="Aqrawi P."/>
            <person name="Gross S."/>
            <person name="Joshi V."/>
            <person name="Fowler G."/>
            <person name="Nazareth L."/>
            <person name="Reid J."/>
            <person name="Worley K."/>
            <person name="Petrosino J."/>
            <person name="Highlander S."/>
            <person name="Gibbs R."/>
        </authorList>
    </citation>
    <scope>NUCLEOTIDE SEQUENCE [LARGE SCALE GENOMIC DNA]</scope>
    <source>
        <strain evidence="1">DSM 15272</strain>
    </source>
</reference>
<sequence>MVNEMTMASERLGGRRASIGELRVNDAVRAGTAGRRRPTVTR</sequence>
<evidence type="ECO:0000313" key="1">
    <source>
        <dbReference type="EMBL" id="EFQ84217.1"/>
    </source>
</evidence>
<organism evidence="1 2">
    <name type="scientific">Aeromicrobium marinum DSM 15272</name>
    <dbReference type="NCBI Taxonomy" id="585531"/>
    <lineage>
        <taxon>Bacteria</taxon>
        <taxon>Bacillati</taxon>
        <taxon>Actinomycetota</taxon>
        <taxon>Actinomycetes</taxon>
        <taxon>Propionibacteriales</taxon>
        <taxon>Nocardioidaceae</taxon>
        <taxon>Aeromicrobium</taxon>
    </lineage>
</organism>
<comment type="caution">
    <text evidence="1">The sequence shown here is derived from an EMBL/GenBank/DDBJ whole genome shotgun (WGS) entry which is preliminary data.</text>
</comment>
<proteinExistence type="predicted"/>
<dbReference type="STRING" id="585531.HMPREF0063_10933"/>
<dbReference type="EMBL" id="ACLF03000003">
    <property type="protein sequence ID" value="EFQ84217.1"/>
    <property type="molecule type" value="Genomic_DNA"/>
</dbReference>
<dbReference type="HOGENOM" id="CLU_3246105_0_0_11"/>
<gene>
    <name evidence="1" type="ORF">HMPREF0063_10933</name>
</gene>
<keyword evidence="2" id="KW-1185">Reference proteome</keyword>
<accession>E2SAE3</accession>
<dbReference type="Proteomes" id="UP000003111">
    <property type="component" value="Unassembled WGS sequence"/>
</dbReference>
<dbReference type="AlphaFoldDB" id="E2SAE3"/>
<evidence type="ECO:0000313" key="2">
    <source>
        <dbReference type="Proteomes" id="UP000003111"/>
    </source>
</evidence>